<dbReference type="RefSeq" id="WP_154251054.1">
    <property type="nucleotide sequence ID" value="NZ_JADMVC010000003.1"/>
</dbReference>
<dbReference type="InterPro" id="IPR018060">
    <property type="entry name" value="HTH_AraC"/>
</dbReference>
<keyword evidence="1" id="KW-0805">Transcription regulation</keyword>
<dbReference type="GO" id="GO:0003700">
    <property type="term" value="F:DNA-binding transcription factor activity"/>
    <property type="evidence" value="ECO:0007669"/>
    <property type="project" value="InterPro"/>
</dbReference>
<protein>
    <submittedName>
        <fullName evidence="5">Helix-turn-helix domain-containing protein</fullName>
    </submittedName>
</protein>
<proteinExistence type="predicted"/>
<dbReference type="GO" id="GO:0043565">
    <property type="term" value="F:sequence-specific DNA binding"/>
    <property type="evidence" value="ECO:0007669"/>
    <property type="project" value="InterPro"/>
</dbReference>
<organism evidence="5 6">
    <name type="scientific">Flavonifractor plautii</name>
    <name type="common">Fusobacterium plautii</name>
    <dbReference type="NCBI Taxonomy" id="292800"/>
    <lineage>
        <taxon>Bacteria</taxon>
        <taxon>Bacillati</taxon>
        <taxon>Bacillota</taxon>
        <taxon>Clostridia</taxon>
        <taxon>Eubacteriales</taxon>
        <taxon>Oscillospiraceae</taxon>
        <taxon>Flavonifractor</taxon>
    </lineage>
</organism>
<evidence type="ECO:0000256" key="3">
    <source>
        <dbReference type="ARBA" id="ARBA00023163"/>
    </source>
</evidence>
<dbReference type="PANTHER" id="PTHR47893:SF1">
    <property type="entry name" value="REGULATORY PROTEIN PCHR"/>
    <property type="match status" value="1"/>
</dbReference>
<dbReference type="InterPro" id="IPR053142">
    <property type="entry name" value="PchR_regulatory_protein"/>
</dbReference>
<gene>
    <name evidence="5" type="ORF">GKE90_21545</name>
</gene>
<dbReference type="Proteomes" id="UP000429811">
    <property type="component" value="Unassembled WGS sequence"/>
</dbReference>
<keyword evidence="3" id="KW-0804">Transcription</keyword>
<evidence type="ECO:0000313" key="5">
    <source>
        <dbReference type="EMBL" id="MSB51235.1"/>
    </source>
</evidence>
<dbReference type="EMBL" id="WKPO01000065">
    <property type="protein sequence ID" value="MSB51235.1"/>
    <property type="molecule type" value="Genomic_DNA"/>
</dbReference>
<evidence type="ECO:0000256" key="1">
    <source>
        <dbReference type="ARBA" id="ARBA00023015"/>
    </source>
</evidence>
<dbReference type="InterPro" id="IPR020449">
    <property type="entry name" value="Tscrpt_reg_AraC-type_HTH"/>
</dbReference>
<accession>A0A6I2RK36</accession>
<dbReference type="SUPFAM" id="SSF46689">
    <property type="entry name" value="Homeodomain-like"/>
    <property type="match status" value="1"/>
</dbReference>
<dbReference type="Gene3D" id="1.10.10.60">
    <property type="entry name" value="Homeodomain-like"/>
    <property type="match status" value="2"/>
</dbReference>
<feature type="domain" description="HTH araC/xylS-type" evidence="4">
    <location>
        <begin position="228"/>
        <end position="326"/>
    </location>
</feature>
<dbReference type="InterPro" id="IPR009057">
    <property type="entry name" value="Homeodomain-like_sf"/>
</dbReference>
<dbReference type="SMART" id="SM00342">
    <property type="entry name" value="HTH_ARAC"/>
    <property type="match status" value="1"/>
</dbReference>
<dbReference type="AlphaFoldDB" id="A0A6I2RK36"/>
<dbReference type="Pfam" id="PF12833">
    <property type="entry name" value="HTH_18"/>
    <property type="match status" value="1"/>
</dbReference>
<dbReference type="InterPro" id="IPR018062">
    <property type="entry name" value="HTH_AraC-typ_CS"/>
</dbReference>
<evidence type="ECO:0000259" key="4">
    <source>
        <dbReference type="PROSITE" id="PS01124"/>
    </source>
</evidence>
<sequence>MTQRSIYQNLDPTLNGYHPDWYDKNAKLISRKPGCSVISYQCNGTGILYDYSIFPGIDLIFMDFNCSDIFDEPNEMRNVLEIRHYQEGRVEFEFEGDKVFHLQQDEFCVNGMLNMPARYSFPFDYCSGLSLVLDKNSMTEVTRSQLALFQIDISVLEEDLDTAHQWYICKTPPSMCHVFEELYAAKEHETSQYFRIKVLELLYHATKLRKEDRVAATYYAREHIEIVKRVHKAMLKDLSRSTPLEQFLRGEAISTVTFQTIFKQIYGRSPYAYLKHYRMNSAAVQLRESNESINQIALSLGYSNASKFARAFRDVFGVLPKDYRTAQKAI</sequence>
<dbReference type="PANTHER" id="PTHR47893">
    <property type="entry name" value="REGULATORY PROTEIN PCHR"/>
    <property type="match status" value="1"/>
</dbReference>
<keyword evidence="2" id="KW-0238">DNA-binding</keyword>
<dbReference type="PROSITE" id="PS00041">
    <property type="entry name" value="HTH_ARAC_FAMILY_1"/>
    <property type="match status" value="1"/>
</dbReference>
<name>A0A6I2RK36_FLAPL</name>
<evidence type="ECO:0000313" key="6">
    <source>
        <dbReference type="Proteomes" id="UP000429811"/>
    </source>
</evidence>
<comment type="caution">
    <text evidence="5">The sequence shown here is derived from an EMBL/GenBank/DDBJ whole genome shotgun (WGS) entry which is preliminary data.</text>
</comment>
<dbReference type="PROSITE" id="PS01124">
    <property type="entry name" value="HTH_ARAC_FAMILY_2"/>
    <property type="match status" value="1"/>
</dbReference>
<reference evidence="5 6" key="1">
    <citation type="journal article" date="2019" name="Nat. Med.">
        <title>A library of human gut bacterial isolates paired with longitudinal multiomics data enables mechanistic microbiome research.</title>
        <authorList>
            <person name="Poyet M."/>
            <person name="Groussin M."/>
            <person name="Gibbons S.M."/>
            <person name="Avila-Pacheco J."/>
            <person name="Jiang X."/>
            <person name="Kearney S.M."/>
            <person name="Perrotta A.R."/>
            <person name="Berdy B."/>
            <person name="Zhao S."/>
            <person name="Lieberman T.D."/>
            <person name="Swanson P.K."/>
            <person name="Smith M."/>
            <person name="Roesemann S."/>
            <person name="Alexander J.E."/>
            <person name="Rich S.A."/>
            <person name="Livny J."/>
            <person name="Vlamakis H."/>
            <person name="Clish C."/>
            <person name="Bullock K."/>
            <person name="Deik A."/>
            <person name="Scott J."/>
            <person name="Pierce K.A."/>
            <person name="Xavier R.J."/>
            <person name="Alm E.J."/>
        </authorList>
    </citation>
    <scope>NUCLEOTIDE SEQUENCE [LARGE SCALE GENOMIC DNA]</scope>
    <source>
        <strain evidence="5 6">BIOML-A5</strain>
    </source>
</reference>
<evidence type="ECO:0000256" key="2">
    <source>
        <dbReference type="ARBA" id="ARBA00023125"/>
    </source>
</evidence>
<dbReference type="PRINTS" id="PR00032">
    <property type="entry name" value="HTHARAC"/>
</dbReference>